<evidence type="ECO:0000256" key="2">
    <source>
        <dbReference type="SAM" id="Phobius"/>
    </source>
</evidence>
<dbReference type="Proteomes" id="UP000834106">
    <property type="component" value="Chromosome 9"/>
</dbReference>
<feature type="domain" description="DUF569" evidence="3">
    <location>
        <begin position="73"/>
        <end position="212"/>
    </location>
</feature>
<keyword evidence="2" id="KW-0472">Membrane</keyword>
<dbReference type="InterPro" id="IPR008999">
    <property type="entry name" value="Actin-crosslinking"/>
</dbReference>
<feature type="compositionally biased region" description="Basic and acidic residues" evidence="1">
    <location>
        <begin position="18"/>
        <end position="50"/>
    </location>
</feature>
<feature type="region of interest" description="Disordered" evidence="1">
    <location>
        <begin position="1"/>
        <end position="56"/>
    </location>
</feature>
<organism evidence="4 5">
    <name type="scientific">Fraxinus pennsylvanica</name>
    <dbReference type="NCBI Taxonomy" id="56036"/>
    <lineage>
        <taxon>Eukaryota</taxon>
        <taxon>Viridiplantae</taxon>
        <taxon>Streptophyta</taxon>
        <taxon>Embryophyta</taxon>
        <taxon>Tracheophyta</taxon>
        <taxon>Spermatophyta</taxon>
        <taxon>Magnoliopsida</taxon>
        <taxon>eudicotyledons</taxon>
        <taxon>Gunneridae</taxon>
        <taxon>Pentapetalae</taxon>
        <taxon>asterids</taxon>
        <taxon>lamiids</taxon>
        <taxon>Lamiales</taxon>
        <taxon>Oleaceae</taxon>
        <taxon>Oleeae</taxon>
        <taxon>Fraxinus</taxon>
    </lineage>
</organism>
<accession>A0AAD2DZ45</accession>
<dbReference type="FunFam" id="2.80.10.50:FF:000067">
    <property type="entry name" value="BnaC05g19630D protein"/>
    <property type="match status" value="2"/>
</dbReference>
<dbReference type="Pfam" id="PF04601">
    <property type="entry name" value="DUF569"/>
    <property type="match status" value="2"/>
</dbReference>
<keyword evidence="2" id="KW-0812">Transmembrane</keyword>
<gene>
    <name evidence="4" type="ORF">FPE_LOCUS16115</name>
</gene>
<feature type="compositionally biased region" description="Basic and acidic residues" evidence="1">
    <location>
        <begin position="250"/>
        <end position="262"/>
    </location>
</feature>
<keyword evidence="5" id="KW-1185">Reference proteome</keyword>
<evidence type="ECO:0000256" key="1">
    <source>
        <dbReference type="SAM" id="MobiDB-lite"/>
    </source>
</evidence>
<feature type="domain" description="DUF569" evidence="3">
    <location>
        <begin position="356"/>
        <end position="495"/>
    </location>
</feature>
<sequence>MEGMQQADEALVRRQTTPRRDHDYTMIGDHESSSEMKGHDNENEDEKYFDRNSSTTEYGRSESRYHFSTVSAMEFFKKAKTIRLKSHHDKYLTADPNEESVIQDRPGWSKSVEWTVEIVEGAENFIRFKSCYGKYLTASDMAFLLGMTGQKVVQTAPRELDSSVEWEPFMDGTKVKLKARYGNFLRANWGLPPWRNSVTHDIPYTHNDWIRWEVDIIETRPEEELGFASFRLPSSNFPSFGPSDGSPKISEGKDLSEPEKEPLIGTNSPVRPPYETLPPAHQANTNNGSETDTTQQLGNRPQVSTPGGPNSNGDDYKVDVGEEPRKSVVQNDVVPTGTKEHGETESGYHFSTVTAMEFFKKAKCVKLKSHHDKYLTADPDEESVIQDLTISSKSMEWTVEIVEGVENFIRLKSCYGKYLTASDVTFLLGMTGQKVVQTSPRELDSSVEWEPFMDGTKVKLKARHGNFLRANWGLPPWRNSITHDIPYTHHDWICWEVDVMEAGLEGDSGSKSIEILKSIVYGGLVESITSLSIVASAAASETATMNLVALGLANVISGVFVIAHNLRDMKNASPERDSNEQTDRYEELIGRKERFLLHFTFAILSFLLFGLIPPAVYGLAFKLTDNNEYTIIAVAAASLICVLLLSTGKAYCQGDKGFGEYLKTISYYVSNAVAVSGVAYGIGDGIKILVQKLGWFEPSTPTPATLFNSGATPFIASS</sequence>
<dbReference type="PANTHER" id="PTHR31205:SF89">
    <property type="entry name" value="DUF569 DOMAIN-CONTAINING PROTEIN"/>
    <property type="match status" value="1"/>
</dbReference>
<keyword evidence="2" id="KW-1133">Transmembrane helix</keyword>
<dbReference type="PANTHER" id="PTHR31205">
    <property type="entry name" value="ACTIN CROSS-LINKING PROTEIN (DUF569)"/>
    <property type="match status" value="1"/>
</dbReference>
<feature type="compositionally biased region" description="Basic and acidic residues" evidence="1">
    <location>
        <begin position="314"/>
        <end position="323"/>
    </location>
</feature>
<feature type="transmembrane region" description="Helical" evidence="2">
    <location>
        <begin position="545"/>
        <end position="566"/>
    </location>
</feature>
<feature type="transmembrane region" description="Helical" evidence="2">
    <location>
        <begin position="595"/>
        <end position="617"/>
    </location>
</feature>
<dbReference type="EMBL" id="OU503044">
    <property type="protein sequence ID" value="CAI9768685.1"/>
    <property type="molecule type" value="Genomic_DNA"/>
</dbReference>
<reference evidence="4" key="1">
    <citation type="submission" date="2023-05" db="EMBL/GenBank/DDBJ databases">
        <authorList>
            <person name="Huff M."/>
        </authorList>
    </citation>
    <scope>NUCLEOTIDE SEQUENCE</scope>
</reference>
<dbReference type="Gene3D" id="2.80.10.50">
    <property type="match status" value="2"/>
</dbReference>
<dbReference type="CDD" id="cd23340">
    <property type="entry name" value="beta-trefoil_FSCN_ACP-like"/>
    <property type="match status" value="2"/>
</dbReference>
<dbReference type="SUPFAM" id="SSF50405">
    <property type="entry name" value="Actin-crosslinking proteins"/>
    <property type="match status" value="2"/>
</dbReference>
<feature type="compositionally biased region" description="Polar residues" evidence="1">
    <location>
        <begin position="282"/>
        <end position="313"/>
    </location>
</feature>
<evidence type="ECO:0000313" key="4">
    <source>
        <dbReference type="EMBL" id="CAI9768685.1"/>
    </source>
</evidence>
<name>A0AAD2DZ45_9LAMI</name>
<evidence type="ECO:0000313" key="5">
    <source>
        <dbReference type="Proteomes" id="UP000834106"/>
    </source>
</evidence>
<protein>
    <recommendedName>
        <fullName evidence="3">DUF569 domain-containing protein</fullName>
    </recommendedName>
</protein>
<dbReference type="InterPro" id="IPR007679">
    <property type="entry name" value="DUF569"/>
</dbReference>
<feature type="region of interest" description="Disordered" evidence="1">
    <location>
        <begin position="236"/>
        <end position="323"/>
    </location>
</feature>
<feature type="transmembrane region" description="Helical" evidence="2">
    <location>
        <begin position="629"/>
        <end position="646"/>
    </location>
</feature>
<dbReference type="AlphaFoldDB" id="A0AAD2DZ45"/>
<evidence type="ECO:0000259" key="3">
    <source>
        <dbReference type="Pfam" id="PF04601"/>
    </source>
</evidence>
<proteinExistence type="predicted"/>